<evidence type="ECO:0000256" key="1">
    <source>
        <dbReference type="SAM" id="Phobius"/>
    </source>
</evidence>
<protein>
    <recommendedName>
        <fullName evidence="5">Hint domain-containing protein</fullName>
    </recommendedName>
</protein>
<feature type="transmembrane region" description="Helical" evidence="1">
    <location>
        <begin position="369"/>
        <end position="395"/>
    </location>
</feature>
<evidence type="ECO:0000313" key="3">
    <source>
        <dbReference type="EnsemblProtists" id="EOD40021"/>
    </source>
</evidence>
<organism evidence="3 4">
    <name type="scientific">Emiliania huxleyi (strain CCMP1516)</name>
    <dbReference type="NCBI Taxonomy" id="280463"/>
    <lineage>
        <taxon>Eukaryota</taxon>
        <taxon>Haptista</taxon>
        <taxon>Haptophyta</taxon>
        <taxon>Prymnesiophyceae</taxon>
        <taxon>Isochrysidales</taxon>
        <taxon>Noelaerhabdaceae</taxon>
        <taxon>Emiliania</taxon>
    </lineage>
</organism>
<name>A0A0D3KW86_EMIH1</name>
<keyword evidence="1" id="KW-0472">Membrane</keyword>
<evidence type="ECO:0000256" key="2">
    <source>
        <dbReference type="SAM" id="SignalP"/>
    </source>
</evidence>
<dbReference type="EnsemblProtists" id="EOD40021">
    <property type="protein sequence ID" value="EOD40021"/>
    <property type="gene ID" value="EMIHUDRAFT_439801"/>
</dbReference>
<evidence type="ECO:0000313" key="4">
    <source>
        <dbReference type="Proteomes" id="UP000013827"/>
    </source>
</evidence>
<accession>A0A0D3KW86</accession>
<dbReference type="AlphaFoldDB" id="A0A0D3KW86"/>
<feature type="signal peptide" evidence="2">
    <location>
        <begin position="1"/>
        <end position="18"/>
    </location>
</feature>
<dbReference type="GeneID" id="17285292"/>
<feature type="chain" id="PRO_5044291954" description="Hint domain-containing protein" evidence="2">
    <location>
        <begin position="19"/>
        <end position="402"/>
    </location>
</feature>
<dbReference type="Proteomes" id="UP000013827">
    <property type="component" value="Unassembled WGS sequence"/>
</dbReference>
<reference evidence="4" key="1">
    <citation type="journal article" date="2013" name="Nature">
        <title>Pan genome of the phytoplankton Emiliania underpins its global distribution.</title>
        <authorList>
            <person name="Read B.A."/>
            <person name="Kegel J."/>
            <person name="Klute M.J."/>
            <person name="Kuo A."/>
            <person name="Lefebvre S.C."/>
            <person name="Maumus F."/>
            <person name="Mayer C."/>
            <person name="Miller J."/>
            <person name="Monier A."/>
            <person name="Salamov A."/>
            <person name="Young J."/>
            <person name="Aguilar M."/>
            <person name="Claverie J.M."/>
            <person name="Frickenhaus S."/>
            <person name="Gonzalez K."/>
            <person name="Herman E.K."/>
            <person name="Lin Y.C."/>
            <person name="Napier J."/>
            <person name="Ogata H."/>
            <person name="Sarno A.F."/>
            <person name="Shmutz J."/>
            <person name="Schroeder D."/>
            <person name="de Vargas C."/>
            <person name="Verret F."/>
            <person name="von Dassow P."/>
            <person name="Valentin K."/>
            <person name="Van de Peer Y."/>
            <person name="Wheeler G."/>
            <person name="Dacks J.B."/>
            <person name="Delwiche C.F."/>
            <person name="Dyhrman S.T."/>
            <person name="Glockner G."/>
            <person name="John U."/>
            <person name="Richards T."/>
            <person name="Worden A.Z."/>
            <person name="Zhang X."/>
            <person name="Grigoriev I.V."/>
            <person name="Allen A.E."/>
            <person name="Bidle K."/>
            <person name="Borodovsky M."/>
            <person name="Bowler C."/>
            <person name="Brownlee C."/>
            <person name="Cock J.M."/>
            <person name="Elias M."/>
            <person name="Gladyshev V.N."/>
            <person name="Groth M."/>
            <person name="Guda C."/>
            <person name="Hadaegh A."/>
            <person name="Iglesias-Rodriguez M.D."/>
            <person name="Jenkins J."/>
            <person name="Jones B.M."/>
            <person name="Lawson T."/>
            <person name="Leese F."/>
            <person name="Lindquist E."/>
            <person name="Lobanov A."/>
            <person name="Lomsadze A."/>
            <person name="Malik S.B."/>
            <person name="Marsh M.E."/>
            <person name="Mackinder L."/>
            <person name="Mock T."/>
            <person name="Mueller-Roeber B."/>
            <person name="Pagarete A."/>
            <person name="Parker M."/>
            <person name="Probert I."/>
            <person name="Quesneville H."/>
            <person name="Raines C."/>
            <person name="Rensing S.A."/>
            <person name="Riano-Pachon D.M."/>
            <person name="Richier S."/>
            <person name="Rokitta S."/>
            <person name="Shiraiwa Y."/>
            <person name="Soanes D.M."/>
            <person name="van der Giezen M."/>
            <person name="Wahlund T.M."/>
            <person name="Williams B."/>
            <person name="Wilson W."/>
            <person name="Wolfe G."/>
            <person name="Wurch L.L."/>
        </authorList>
    </citation>
    <scope>NUCLEOTIDE SEQUENCE</scope>
</reference>
<keyword evidence="2" id="KW-0732">Signal</keyword>
<evidence type="ECO:0008006" key="5">
    <source>
        <dbReference type="Google" id="ProtNLM"/>
    </source>
</evidence>
<keyword evidence="1" id="KW-0812">Transmembrane</keyword>
<sequence length="402" mass="41761">MIFATALVVLGLTESADALVPQQLARALVAVKHASAQTSVSSRAGGCSSHSDCSDDNYCDTAMNCFPCSACAAVDDAIDGTCPPKCGDGGGDFGDLCNDGSGWEELFGADLLECLCENGATSASVNDPGLEIICKCEDEFKSSASVQLAAALSGQDPDDYFKETVLEGEECPSDDPCFARDTLALLPSGERVPMASLKAGDLVMDGPSSVARVIVNQHREATFKSALLELEHANGILSLTPDHVLEVDGEFVPARMVAAGSKLGESEVSRVVASVGEVINPLTTSGKILTQGGVLASTYPEWVAEYMLSSYLVPLPLSLSNLLSYLFPETAQAYYDALIEPLVTKAHPKHLKAALPAPLLPAAFLVGDLAVSAGFAAFALASPSGVAAVAVLLAAKMRKARK</sequence>
<dbReference type="PaxDb" id="2903-EOD40021"/>
<proteinExistence type="predicted"/>
<dbReference type="Gene3D" id="2.170.16.10">
    <property type="entry name" value="Hedgehog/Intein (Hint) domain"/>
    <property type="match status" value="1"/>
</dbReference>
<keyword evidence="1" id="KW-1133">Transmembrane helix</keyword>
<keyword evidence="4" id="KW-1185">Reference proteome</keyword>
<dbReference type="HOGENOM" id="CLU_685921_0_0_1"/>
<dbReference type="KEGG" id="ehx:EMIHUDRAFT_439801"/>
<dbReference type="RefSeq" id="XP_005792450.1">
    <property type="nucleotide sequence ID" value="XM_005792393.1"/>
</dbReference>
<reference evidence="3" key="2">
    <citation type="submission" date="2024-10" db="UniProtKB">
        <authorList>
            <consortium name="EnsemblProtists"/>
        </authorList>
    </citation>
    <scope>IDENTIFICATION</scope>
</reference>
<dbReference type="SUPFAM" id="SSF51294">
    <property type="entry name" value="Hedgehog/intein (Hint) domain"/>
    <property type="match status" value="1"/>
</dbReference>
<dbReference type="CDD" id="cd00081">
    <property type="entry name" value="Hint"/>
    <property type="match status" value="1"/>
</dbReference>
<dbReference type="InterPro" id="IPR036844">
    <property type="entry name" value="Hint_dom_sf"/>
</dbReference>